<protein>
    <recommendedName>
        <fullName evidence="5">Thiopeptide-type bacteriocin biosynthesis protein</fullName>
    </recommendedName>
</protein>
<sequence length="822" mass="95489">MQDYLDCLIENNILYSSIDPNVTGEEFFDSLFREIFRISEIEPSVVSIRESFALIAKHIEVIKLGKGEMSSYFAVKSIVDSIIPDFKYSESRLFQMDTFGVSNDLSLSAGAISDILDVVSDLNALNTDLHENVYMERFKRNFTHIYELQSVRLVDVLDSETGIGYRTASELSNLRSNMENIDDGSLLERLSFAKYLDFIKSGSSEIVIKQEDIKMARVPNPLPNAFTIFVNFLGSNNKAEYNISGVNLSNTKLFGRFCHGSPDLYDKIKAISEEEESDDYINAEIAHLPQSRIGNVVSRPELTKYEIEFLSLSKVKSDFKIMLNDLYVRVQNGEIILFSKKLKKRVIPKLTNAHNYATNSLDIYHFLSDLQYQNVKPVSIWKWGKLMNSEAYLPRVIYKNCIVSRARWRIYLADFVNVPKGFSFFIRAFREVKNSRDIPRLVTIAEGDNQLVLDLTVDLCLEILKKNLEKYRQIDLHEFVFAAETGLNSGSALQNYEGNYFANEILIPVKQSGENKAIAKFDNSWLNSLGAKRTFYLGSEWLYLKIYCKPKHFDEILAALARDVNLLLKNGSVETWFFIKYADPLPHIRLRFKVGSEIGCVLEKVYFRLKKFIDKNYLRDICSGTYRREIERYGKKSIGLSEHLFQLNSCFVCELIRQFRKVNNSADIFLLSIYVVDKTLDIMKIDKTEKFSFLKFYFEKFALEFSYQRDKAVRKELSNLYRAQKDQLQDNFGFYMLSIAQRKIVNNYLMGVENLIKLSDCADMKSWQFVGSHIHMFINRLFTQKPRLIEFRMYFFLFSYYKSVVAKSQKVIVSEYTNSIQF</sequence>
<organism evidence="3 4">
    <name type="scientific">Ravibacter arvi</name>
    <dbReference type="NCBI Taxonomy" id="2051041"/>
    <lineage>
        <taxon>Bacteria</taxon>
        <taxon>Pseudomonadati</taxon>
        <taxon>Bacteroidota</taxon>
        <taxon>Cytophagia</taxon>
        <taxon>Cytophagales</taxon>
        <taxon>Spirosomataceae</taxon>
        <taxon>Ravibacter</taxon>
    </lineage>
</organism>
<gene>
    <name evidence="3" type="ORF">GCM10023091_00400</name>
</gene>
<dbReference type="InterPro" id="IPR006827">
    <property type="entry name" value="Lant_deHydtase_N"/>
</dbReference>
<dbReference type="Pfam" id="PF04738">
    <property type="entry name" value="Lant_dehydr_N"/>
    <property type="match status" value="1"/>
</dbReference>
<comment type="caution">
    <text evidence="3">The sequence shown here is derived from an EMBL/GenBank/DDBJ whole genome shotgun (WGS) entry which is preliminary data.</text>
</comment>
<dbReference type="InterPro" id="IPR023809">
    <property type="entry name" value="Thiopep_bacteriocin_synth_dom"/>
</dbReference>
<dbReference type="Proteomes" id="UP001501508">
    <property type="component" value="Unassembled WGS sequence"/>
</dbReference>
<reference evidence="4" key="1">
    <citation type="journal article" date="2019" name="Int. J. Syst. Evol. Microbiol.">
        <title>The Global Catalogue of Microorganisms (GCM) 10K type strain sequencing project: providing services to taxonomists for standard genome sequencing and annotation.</title>
        <authorList>
            <consortium name="The Broad Institute Genomics Platform"/>
            <consortium name="The Broad Institute Genome Sequencing Center for Infectious Disease"/>
            <person name="Wu L."/>
            <person name="Ma J."/>
        </authorList>
    </citation>
    <scope>NUCLEOTIDE SEQUENCE [LARGE SCALE GENOMIC DNA]</scope>
    <source>
        <strain evidence="4">JCM 31920</strain>
    </source>
</reference>
<evidence type="ECO:0000313" key="3">
    <source>
        <dbReference type="EMBL" id="GAA4430745.1"/>
    </source>
</evidence>
<feature type="domain" description="Thiopeptide-type bacteriocin biosynthesis" evidence="2">
    <location>
        <begin position="541"/>
        <end position="801"/>
    </location>
</feature>
<evidence type="ECO:0008006" key="5">
    <source>
        <dbReference type="Google" id="ProtNLM"/>
    </source>
</evidence>
<feature type="domain" description="Lantibiotic dehydratase N-terminal" evidence="1">
    <location>
        <begin position="2"/>
        <end position="464"/>
    </location>
</feature>
<evidence type="ECO:0000313" key="4">
    <source>
        <dbReference type="Proteomes" id="UP001501508"/>
    </source>
</evidence>
<evidence type="ECO:0000259" key="1">
    <source>
        <dbReference type="Pfam" id="PF04738"/>
    </source>
</evidence>
<keyword evidence="4" id="KW-1185">Reference proteome</keyword>
<name>A0ABP8LKE6_9BACT</name>
<proteinExistence type="predicted"/>
<dbReference type="EMBL" id="BAABEY010000001">
    <property type="protein sequence ID" value="GAA4430745.1"/>
    <property type="molecule type" value="Genomic_DNA"/>
</dbReference>
<accession>A0ABP8LKE6</accession>
<dbReference type="NCBIfam" id="TIGR03891">
    <property type="entry name" value="thiopep_ocin"/>
    <property type="match status" value="1"/>
</dbReference>
<evidence type="ECO:0000259" key="2">
    <source>
        <dbReference type="Pfam" id="PF14028"/>
    </source>
</evidence>
<dbReference type="Pfam" id="PF14028">
    <property type="entry name" value="Lant_dehydr_C"/>
    <property type="match status" value="1"/>
</dbReference>